<evidence type="ECO:0000313" key="3">
    <source>
        <dbReference type="EMBL" id="ADW17203.1"/>
    </source>
</evidence>
<evidence type="ECO:0000313" key="4">
    <source>
        <dbReference type="Proteomes" id="UP000006365"/>
    </source>
</evidence>
<sequence>MDRAAYLHRMKEHLMSAYLLSEDKAETMIPVFVNALRSHMDRLAELAADSDLEQLGRASHAVKGALLNVGLHDLAETAAALEQQCKNGVCSHDFQAMITNLQYTVSRFCDDR</sequence>
<dbReference type="Pfam" id="PF01627">
    <property type="entry name" value="Hpt"/>
    <property type="match status" value="1"/>
</dbReference>
<dbReference type="GO" id="GO:0000160">
    <property type="term" value="P:phosphorelay signal transduction system"/>
    <property type="evidence" value="ECO:0007669"/>
    <property type="project" value="InterPro"/>
</dbReference>
<dbReference type="Gene3D" id="1.20.120.160">
    <property type="entry name" value="HPT domain"/>
    <property type="match status" value="1"/>
</dbReference>
<dbReference type="RefSeq" id="WP_015723746.1">
    <property type="nucleotide sequence ID" value="NC_014972.1"/>
</dbReference>
<feature type="modified residue" description="Phosphohistidine" evidence="1">
    <location>
        <position position="60"/>
    </location>
</feature>
<gene>
    <name evidence="3" type="ordered locus">Despr_1031</name>
</gene>
<feature type="domain" description="HPt" evidence="2">
    <location>
        <begin position="21"/>
        <end position="112"/>
    </location>
</feature>
<dbReference type="EMBL" id="CP002364">
    <property type="protein sequence ID" value="ADW17203.1"/>
    <property type="molecule type" value="Genomic_DNA"/>
</dbReference>
<dbReference type="Proteomes" id="UP000006365">
    <property type="component" value="Chromosome"/>
</dbReference>
<name>A0A7U3YKS2_DESPD</name>
<evidence type="ECO:0000259" key="2">
    <source>
        <dbReference type="PROSITE" id="PS50894"/>
    </source>
</evidence>
<protein>
    <submittedName>
        <fullName evidence="3">Hpt domain protein</fullName>
    </submittedName>
</protein>
<keyword evidence="1" id="KW-0597">Phosphoprotein</keyword>
<dbReference type="SUPFAM" id="SSF47226">
    <property type="entry name" value="Histidine-containing phosphotransfer domain, HPT domain"/>
    <property type="match status" value="1"/>
</dbReference>
<dbReference type="InterPro" id="IPR036641">
    <property type="entry name" value="HPT_dom_sf"/>
</dbReference>
<evidence type="ECO:0000256" key="1">
    <source>
        <dbReference type="PROSITE-ProRule" id="PRU00110"/>
    </source>
</evidence>
<dbReference type="GO" id="GO:0004672">
    <property type="term" value="F:protein kinase activity"/>
    <property type="evidence" value="ECO:0007669"/>
    <property type="project" value="UniProtKB-ARBA"/>
</dbReference>
<dbReference type="InterPro" id="IPR008207">
    <property type="entry name" value="Sig_transdc_His_kin_Hpt_dom"/>
</dbReference>
<proteinExistence type="predicted"/>
<accession>A0A7U3YKS2</accession>
<dbReference type="AlphaFoldDB" id="A0A7U3YKS2"/>
<keyword evidence="4" id="KW-1185">Reference proteome</keyword>
<organism evidence="3 4">
    <name type="scientific">Desulfobulbus propionicus (strain ATCC 33891 / DSM 2032 / VKM B-1956 / 1pr3)</name>
    <dbReference type="NCBI Taxonomy" id="577650"/>
    <lineage>
        <taxon>Bacteria</taxon>
        <taxon>Pseudomonadati</taxon>
        <taxon>Thermodesulfobacteriota</taxon>
        <taxon>Desulfobulbia</taxon>
        <taxon>Desulfobulbales</taxon>
        <taxon>Desulfobulbaceae</taxon>
        <taxon>Desulfobulbus</taxon>
    </lineage>
</organism>
<dbReference type="PROSITE" id="PS50894">
    <property type="entry name" value="HPT"/>
    <property type="match status" value="1"/>
</dbReference>
<reference evidence="3 4" key="1">
    <citation type="journal article" date="2011" name="Stand. Genomic Sci.">
        <title>Complete genome sequence of Desulfobulbus propionicus type strain (1pr3).</title>
        <authorList>
            <person name="Pagani I."/>
            <person name="Lapidus A."/>
            <person name="Nolan M."/>
            <person name="Lucas S."/>
            <person name="Hammon N."/>
            <person name="Deshpande S."/>
            <person name="Cheng J.F."/>
            <person name="Chertkov O."/>
            <person name="Davenport K."/>
            <person name="Tapia R."/>
            <person name="Han C."/>
            <person name="Goodwin L."/>
            <person name="Pitluck S."/>
            <person name="Liolios K."/>
            <person name="Mavromatis K."/>
            <person name="Ivanova N."/>
            <person name="Mikhailova N."/>
            <person name="Pati A."/>
            <person name="Chen A."/>
            <person name="Palaniappan K."/>
            <person name="Land M."/>
            <person name="Hauser L."/>
            <person name="Chang Y.J."/>
            <person name="Jeffries C.D."/>
            <person name="Detter J.C."/>
            <person name="Brambilla E."/>
            <person name="Kannan K.P."/>
            <person name="Djao O.D."/>
            <person name="Rohde M."/>
            <person name="Pukall R."/>
            <person name="Spring S."/>
            <person name="Goker M."/>
            <person name="Sikorski J."/>
            <person name="Woyke T."/>
            <person name="Bristow J."/>
            <person name="Eisen J.A."/>
            <person name="Markowitz V."/>
            <person name="Hugenholtz P."/>
            <person name="Kyrpides N.C."/>
            <person name="Klenk H.P."/>
        </authorList>
    </citation>
    <scope>NUCLEOTIDE SEQUENCE [LARGE SCALE GENOMIC DNA]</scope>
    <source>
        <strain evidence="4">ATCC 33891 / DSM 2032 / 1pr3</strain>
    </source>
</reference>
<dbReference type="KEGG" id="dpr:Despr_1031"/>